<sequence>MEFSWDNMCKIRMGISALDLHQLDDATTYTFSREANWNSGVTTEAGIEGRYWNTSKVSLPFTDEDDYP</sequence>
<evidence type="ECO:0000313" key="2">
    <source>
        <dbReference type="Proteomes" id="UP000250321"/>
    </source>
</evidence>
<dbReference type="AlphaFoldDB" id="A0A314YE56"/>
<comment type="caution">
    <text evidence="1">The sequence shown here is derived from an EMBL/GenBank/DDBJ whole genome shotgun (WGS) entry which is preliminary data.</text>
</comment>
<protein>
    <submittedName>
        <fullName evidence="1">Uncharacterized protein</fullName>
    </submittedName>
</protein>
<proteinExistence type="predicted"/>
<reference evidence="1 2" key="1">
    <citation type="submission" date="2018-02" db="EMBL/GenBank/DDBJ databases">
        <title>Draft genome of wild Prunus yedoensis var. nudiflora.</title>
        <authorList>
            <person name="Baek S."/>
            <person name="Kim J.-H."/>
            <person name="Choi K."/>
            <person name="Kim G.-B."/>
            <person name="Cho A."/>
            <person name="Jang H."/>
            <person name="Shin C.-H."/>
            <person name="Yu H.-J."/>
            <person name="Mun J.-H."/>
        </authorList>
    </citation>
    <scope>NUCLEOTIDE SEQUENCE [LARGE SCALE GENOMIC DNA]</scope>
    <source>
        <strain evidence="2">cv. Jeju island</strain>
        <tissue evidence="1">Leaf</tissue>
    </source>
</reference>
<name>A0A314YE56_PRUYE</name>
<evidence type="ECO:0000313" key="1">
    <source>
        <dbReference type="EMBL" id="PQQ02404.1"/>
    </source>
</evidence>
<keyword evidence="2" id="KW-1185">Reference proteome</keyword>
<gene>
    <name evidence="1" type="ORF">Pyn_13545</name>
</gene>
<dbReference type="Proteomes" id="UP000250321">
    <property type="component" value="Unassembled WGS sequence"/>
</dbReference>
<dbReference type="EMBL" id="PJQY01001470">
    <property type="protein sequence ID" value="PQQ02404.1"/>
    <property type="molecule type" value="Genomic_DNA"/>
</dbReference>
<organism evidence="1 2">
    <name type="scientific">Prunus yedoensis var. nudiflora</name>
    <dbReference type="NCBI Taxonomy" id="2094558"/>
    <lineage>
        <taxon>Eukaryota</taxon>
        <taxon>Viridiplantae</taxon>
        <taxon>Streptophyta</taxon>
        <taxon>Embryophyta</taxon>
        <taxon>Tracheophyta</taxon>
        <taxon>Spermatophyta</taxon>
        <taxon>Magnoliopsida</taxon>
        <taxon>eudicotyledons</taxon>
        <taxon>Gunneridae</taxon>
        <taxon>Pentapetalae</taxon>
        <taxon>rosids</taxon>
        <taxon>fabids</taxon>
        <taxon>Rosales</taxon>
        <taxon>Rosaceae</taxon>
        <taxon>Amygdaloideae</taxon>
        <taxon>Amygdaleae</taxon>
        <taxon>Prunus</taxon>
    </lineage>
</organism>
<accession>A0A314YE56</accession>